<dbReference type="InterPro" id="IPR036942">
    <property type="entry name" value="Beta-barrel_TonB_sf"/>
</dbReference>
<evidence type="ECO:0000256" key="12">
    <source>
        <dbReference type="SAM" id="SignalP"/>
    </source>
</evidence>
<dbReference type="InterPro" id="IPR037066">
    <property type="entry name" value="Plug_dom_sf"/>
</dbReference>
<evidence type="ECO:0000313" key="16">
    <source>
        <dbReference type="Proteomes" id="UP000677244"/>
    </source>
</evidence>
<dbReference type="SUPFAM" id="SSF49464">
    <property type="entry name" value="Carboxypeptidase regulatory domain-like"/>
    <property type="match status" value="1"/>
</dbReference>
<keyword evidence="8 15" id="KW-0675">Receptor</keyword>
<evidence type="ECO:0000256" key="4">
    <source>
        <dbReference type="ARBA" id="ARBA00022692"/>
    </source>
</evidence>
<proteinExistence type="inferred from homology"/>
<evidence type="ECO:0000313" key="15">
    <source>
        <dbReference type="EMBL" id="MBO9204787.1"/>
    </source>
</evidence>
<dbReference type="NCBIfam" id="TIGR04056">
    <property type="entry name" value="OMP_RagA_SusC"/>
    <property type="match status" value="1"/>
</dbReference>
<dbReference type="SUPFAM" id="SSF56935">
    <property type="entry name" value="Porins"/>
    <property type="match status" value="1"/>
</dbReference>
<evidence type="ECO:0000256" key="3">
    <source>
        <dbReference type="ARBA" id="ARBA00022452"/>
    </source>
</evidence>
<dbReference type="PANTHER" id="PTHR30069:SF29">
    <property type="entry name" value="HEMOGLOBIN AND HEMOGLOBIN-HAPTOGLOBIN-BINDING PROTEIN 1-RELATED"/>
    <property type="match status" value="1"/>
</dbReference>
<dbReference type="InterPro" id="IPR000531">
    <property type="entry name" value="Beta-barrel_TonB"/>
</dbReference>
<evidence type="ECO:0000256" key="7">
    <source>
        <dbReference type="ARBA" id="ARBA00023136"/>
    </source>
</evidence>
<keyword evidence="9 10" id="KW-0998">Cell outer membrane</keyword>
<dbReference type="PANTHER" id="PTHR30069">
    <property type="entry name" value="TONB-DEPENDENT OUTER MEMBRANE RECEPTOR"/>
    <property type="match status" value="1"/>
</dbReference>
<comment type="similarity">
    <text evidence="10 11">Belongs to the TonB-dependent receptor family.</text>
</comment>
<dbReference type="InterPro" id="IPR023997">
    <property type="entry name" value="TonB-dep_OMP_SusC/RagA_CS"/>
</dbReference>
<evidence type="ECO:0000256" key="8">
    <source>
        <dbReference type="ARBA" id="ARBA00023170"/>
    </source>
</evidence>
<dbReference type="InterPro" id="IPR039426">
    <property type="entry name" value="TonB-dep_rcpt-like"/>
</dbReference>
<feature type="chain" id="PRO_5046858065" evidence="12">
    <location>
        <begin position="33"/>
        <end position="1024"/>
    </location>
</feature>
<name>A0ABS3Z3P1_9BACT</name>
<gene>
    <name evidence="15" type="ORF">J7I42_31145</name>
</gene>
<dbReference type="Pfam" id="PF00593">
    <property type="entry name" value="TonB_dep_Rec_b-barrel"/>
    <property type="match status" value="1"/>
</dbReference>
<keyword evidence="16" id="KW-1185">Reference proteome</keyword>
<dbReference type="InterPro" id="IPR008969">
    <property type="entry name" value="CarboxyPept-like_regulatory"/>
</dbReference>
<evidence type="ECO:0000256" key="11">
    <source>
        <dbReference type="RuleBase" id="RU003357"/>
    </source>
</evidence>
<dbReference type="EMBL" id="JAGHKO010000017">
    <property type="protein sequence ID" value="MBO9204787.1"/>
    <property type="molecule type" value="Genomic_DNA"/>
</dbReference>
<reference evidence="15 16" key="1">
    <citation type="submission" date="2021-03" db="EMBL/GenBank/DDBJ databases">
        <title>Assistant Professor.</title>
        <authorList>
            <person name="Huq M.A."/>
        </authorList>
    </citation>
    <scope>NUCLEOTIDE SEQUENCE [LARGE SCALE GENOMIC DNA]</scope>
    <source>
        <strain evidence="15 16">MAH-29</strain>
    </source>
</reference>
<dbReference type="InterPro" id="IPR012910">
    <property type="entry name" value="Plug_dom"/>
</dbReference>
<evidence type="ECO:0000256" key="6">
    <source>
        <dbReference type="ARBA" id="ARBA00023077"/>
    </source>
</evidence>
<evidence type="ECO:0000256" key="9">
    <source>
        <dbReference type="ARBA" id="ARBA00023237"/>
    </source>
</evidence>
<sequence length="1024" mass="113067">MTNCQRLLVGRRLATALHCIAVLLLTTLSLQAQQQTISGKIVSAKDGTPMAGVTIQIAGTTQGASTNADGKFTIPAKPGSKLVISYIGYVDKEITASGGDAGVIKLEEDAKALNSVVVVGYGTQKKVNLTGSISTLSMADKEGQPITNVSNALKGMPGLFVNLGNSQPGVDRSTIRIRGVGTLNDNDPLVLVDGIEYSMDELNPNDIETITVLKDASAAIYGSRAANGVILVTTKTGKGASRVNYSYYNGLQKATTLPDAIWDPIVYMKLKNQAVRNGGKQTVDYSDADIAEYEAGMANDPITYPANNWFDIALGNGKIQKHDLNISGSTDKGQYRLSLGYLDRNGILFGPGNHENKYSLGLNTSYNVNSRLKVGLTLDGYYRNYTEPLYNAIWQYLFRTLPILTDQLADGRYGNSWLRTTGRNNWEHPRMLAYNGLSNKKIQRFLSTVFAEYKLPFDIKYNIKFGVDKYDGLLDQFTPRMQTFNPKTLAATNWNSPTTAPRSAKTDYNDMAIHFYNTLGWQHKFKEVHNLSAMVGASYDNFGTDTYSATMTGYLDGRLTALDPGTIRNAISGHDTKDVLESYFGRVNYDYDGKYLFEVSFRDDGSSRFAEGRRWGFYPAASAGWRVDRESFFKSNLIDQLKLRVSAGKLGNQAVPLYSYKTTVNLGQDYSFNNLLSAGAAVTGYSDSTISWESTTTYDVGTDLAFWNNRINLTIDWYKKRTNGILRQLILPDQVGDLNGPQKNIGTVDNSGIEVTLGYHDHIGQVEYEFNGNLAYNKNKVIDLGGQVLYNDGTNLSTITKAGEQMNAYYLLEADGLFQSDAEVAASAFQSNATKAGYIKYKDQDKNNIINGDDRVVVKNSSIMPKYTFGFGFNVGYKGFSLSGFFQGVAGIKIYPTANLAFPFNNGANATWEWATDAWTPDNPNARLPIVTESAAGQDNFQNSTFWLRDGSYLRMKNIQLSYAVPAKWLSKAKINKVNVFVNAENWLTFTKYKDFDIESIVNASTLYHYPMLKTLSGGVNVTF</sequence>
<feature type="signal peptide" evidence="12">
    <location>
        <begin position="1"/>
        <end position="32"/>
    </location>
</feature>
<dbReference type="PROSITE" id="PS52016">
    <property type="entry name" value="TONB_DEPENDENT_REC_3"/>
    <property type="match status" value="1"/>
</dbReference>
<organism evidence="15 16">
    <name type="scientific">Niastella soli</name>
    <dbReference type="NCBI Taxonomy" id="2821487"/>
    <lineage>
        <taxon>Bacteria</taxon>
        <taxon>Pseudomonadati</taxon>
        <taxon>Bacteroidota</taxon>
        <taxon>Chitinophagia</taxon>
        <taxon>Chitinophagales</taxon>
        <taxon>Chitinophagaceae</taxon>
        <taxon>Niastella</taxon>
    </lineage>
</organism>
<evidence type="ECO:0000256" key="1">
    <source>
        <dbReference type="ARBA" id="ARBA00004571"/>
    </source>
</evidence>
<evidence type="ECO:0000259" key="13">
    <source>
        <dbReference type="Pfam" id="PF00593"/>
    </source>
</evidence>
<dbReference type="Pfam" id="PF07715">
    <property type="entry name" value="Plug"/>
    <property type="match status" value="1"/>
</dbReference>
<keyword evidence="5 12" id="KW-0732">Signal</keyword>
<keyword evidence="2 10" id="KW-0813">Transport</keyword>
<evidence type="ECO:0000256" key="10">
    <source>
        <dbReference type="PROSITE-ProRule" id="PRU01360"/>
    </source>
</evidence>
<dbReference type="RefSeq" id="WP_209143706.1">
    <property type="nucleotide sequence ID" value="NZ_JAGHKO010000017.1"/>
</dbReference>
<dbReference type="Gene3D" id="2.40.170.20">
    <property type="entry name" value="TonB-dependent receptor, beta-barrel domain"/>
    <property type="match status" value="1"/>
</dbReference>
<feature type="domain" description="TonB-dependent receptor plug" evidence="14">
    <location>
        <begin position="126"/>
        <end position="229"/>
    </location>
</feature>
<dbReference type="NCBIfam" id="TIGR04057">
    <property type="entry name" value="SusC_RagA_signa"/>
    <property type="match status" value="1"/>
</dbReference>
<accession>A0ABS3Z3P1</accession>
<dbReference type="Pfam" id="PF13715">
    <property type="entry name" value="CarbopepD_reg_2"/>
    <property type="match status" value="1"/>
</dbReference>
<dbReference type="Gene3D" id="2.60.40.1120">
    <property type="entry name" value="Carboxypeptidase-like, regulatory domain"/>
    <property type="match status" value="1"/>
</dbReference>
<evidence type="ECO:0000256" key="5">
    <source>
        <dbReference type="ARBA" id="ARBA00022729"/>
    </source>
</evidence>
<evidence type="ECO:0000259" key="14">
    <source>
        <dbReference type="Pfam" id="PF07715"/>
    </source>
</evidence>
<evidence type="ECO:0000256" key="2">
    <source>
        <dbReference type="ARBA" id="ARBA00022448"/>
    </source>
</evidence>
<dbReference type="Proteomes" id="UP000677244">
    <property type="component" value="Unassembled WGS sequence"/>
</dbReference>
<keyword evidence="3 10" id="KW-1134">Transmembrane beta strand</keyword>
<keyword evidence="7 10" id="KW-0472">Membrane</keyword>
<dbReference type="Gene3D" id="2.170.130.10">
    <property type="entry name" value="TonB-dependent receptor, plug domain"/>
    <property type="match status" value="1"/>
</dbReference>
<keyword evidence="4 10" id="KW-0812">Transmembrane</keyword>
<protein>
    <submittedName>
        <fullName evidence="15">TonB-dependent receptor</fullName>
    </submittedName>
</protein>
<dbReference type="InterPro" id="IPR023996">
    <property type="entry name" value="TonB-dep_OMP_SusC/RagA"/>
</dbReference>
<comment type="subcellular location">
    <subcellularLocation>
        <location evidence="1 10">Cell outer membrane</location>
        <topology evidence="1 10">Multi-pass membrane protein</topology>
    </subcellularLocation>
</comment>
<keyword evidence="6 11" id="KW-0798">TonB box</keyword>
<comment type="caution">
    <text evidence="15">The sequence shown here is derived from an EMBL/GenBank/DDBJ whole genome shotgun (WGS) entry which is preliminary data.</text>
</comment>
<feature type="domain" description="TonB-dependent receptor-like beta-barrel" evidence="13">
    <location>
        <begin position="493"/>
        <end position="986"/>
    </location>
</feature>